<dbReference type="AlphaFoldDB" id="A0A2G8SRY1"/>
<comment type="caution">
    <text evidence="3">The sequence shown here is derived from an EMBL/GenBank/DDBJ whole genome shotgun (WGS) entry which is preliminary data.</text>
</comment>
<dbReference type="OrthoDB" id="2747775at2759"/>
<dbReference type="STRING" id="1077348.A0A2G8SRY1"/>
<name>A0A2G8SRY1_9APHY</name>
<organism evidence="3 4">
    <name type="scientific">Ganoderma sinense ZZ0214-1</name>
    <dbReference type="NCBI Taxonomy" id="1077348"/>
    <lineage>
        <taxon>Eukaryota</taxon>
        <taxon>Fungi</taxon>
        <taxon>Dikarya</taxon>
        <taxon>Basidiomycota</taxon>
        <taxon>Agaricomycotina</taxon>
        <taxon>Agaricomycetes</taxon>
        <taxon>Polyporales</taxon>
        <taxon>Polyporaceae</taxon>
        <taxon>Ganoderma</taxon>
    </lineage>
</organism>
<gene>
    <name evidence="3" type="ORF">GSI_00191</name>
</gene>
<feature type="transmembrane region" description="Helical" evidence="1">
    <location>
        <begin position="122"/>
        <end position="143"/>
    </location>
</feature>
<evidence type="ECO:0000259" key="2">
    <source>
        <dbReference type="Pfam" id="PF20152"/>
    </source>
</evidence>
<feature type="transmembrane region" description="Helical" evidence="1">
    <location>
        <begin position="26"/>
        <end position="48"/>
    </location>
</feature>
<evidence type="ECO:0000256" key="1">
    <source>
        <dbReference type="SAM" id="Phobius"/>
    </source>
</evidence>
<evidence type="ECO:0000313" key="4">
    <source>
        <dbReference type="Proteomes" id="UP000230002"/>
    </source>
</evidence>
<keyword evidence="1" id="KW-0472">Membrane</keyword>
<feature type="transmembrane region" description="Helical" evidence="1">
    <location>
        <begin position="190"/>
        <end position="213"/>
    </location>
</feature>
<feature type="transmembrane region" description="Helical" evidence="1">
    <location>
        <begin position="60"/>
        <end position="84"/>
    </location>
</feature>
<dbReference type="Proteomes" id="UP000230002">
    <property type="component" value="Unassembled WGS sequence"/>
</dbReference>
<keyword evidence="4" id="KW-1185">Reference proteome</keyword>
<evidence type="ECO:0000313" key="3">
    <source>
        <dbReference type="EMBL" id="PIL36502.1"/>
    </source>
</evidence>
<keyword evidence="1" id="KW-0812">Transmembrane</keyword>
<dbReference type="PANTHER" id="PTHR40465">
    <property type="entry name" value="CHROMOSOME 1, WHOLE GENOME SHOTGUN SEQUENCE"/>
    <property type="match status" value="1"/>
</dbReference>
<dbReference type="PANTHER" id="PTHR40465:SF1">
    <property type="entry name" value="DUF6534 DOMAIN-CONTAINING PROTEIN"/>
    <property type="match status" value="1"/>
</dbReference>
<reference evidence="3 4" key="1">
    <citation type="journal article" date="2015" name="Sci. Rep.">
        <title>Chromosome-level genome map provides insights into diverse defense mechanisms in the medicinal fungus Ganoderma sinense.</title>
        <authorList>
            <person name="Zhu Y."/>
            <person name="Xu J."/>
            <person name="Sun C."/>
            <person name="Zhou S."/>
            <person name="Xu H."/>
            <person name="Nelson D.R."/>
            <person name="Qian J."/>
            <person name="Song J."/>
            <person name="Luo H."/>
            <person name="Xiang L."/>
            <person name="Li Y."/>
            <person name="Xu Z."/>
            <person name="Ji A."/>
            <person name="Wang L."/>
            <person name="Lu S."/>
            <person name="Hayward A."/>
            <person name="Sun W."/>
            <person name="Li X."/>
            <person name="Schwartz D.C."/>
            <person name="Wang Y."/>
            <person name="Chen S."/>
        </authorList>
    </citation>
    <scope>NUCLEOTIDE SEQUENCE [LARGE SCALE GENOMIC DNA]</scope>
    <source>
        <strain evidence="3 4">ZZ0214-1</strain>
    </source>
</reference>
<feature type="domain" description="DUF6534" evidence="2">
    <location>
        <begin position="201"/>
        <end position="313"/>
    </location>
</feature>
<dbReference type="InterPro" id="IPR045339">
    <property type="entry name" value="DUF6534"/>
</dbReference>
<proteinExistence type="predicted"/>
<keyword evidence="1" id="KW-1133">Transmembrane helix</keyword>
<dbReference type="EMBL" id="AYKW01000001">
    <property type="protein sequence ID" value="PIL36502.1"/>
    <property type="molecule type" value="Genomic_DNA"/>
</dbReference>
<sequence>MSNSTPVPNSLSPEELAKWLPLDKTFGAYLLGTFLGLILYGLIIHQACRYYRTFQSDDSFIRLLVTVVLALETLHTALTMYLWYSSFYPWSAWRVIERRPSYNVLITCFGKLDYALASGGPWSLNIQPVLNSVTALSAQLFFARRVYEMGSRSRFAAVSAILILIVGFGFAIATSYQAFATTLTLSTSDIGWLLSAPVGLSFIADSVLTITLLSAFRRSRSELVQTNTVLELIVIFVVNTGQDYFIGNAKDREGMEPVLDSRLLASLPSIFNALGLSFTIGDYNRSTLLVLFFGTISTRVYANTFLSVLNSRDALASAGKRGLEVVSDGSGSYAGLGLIARAHRQAAAETWNVPQPPEPEQTINVQITTELEEWEKHERRRDSESV</sequence>
<protein>
    <recommendedName>
        <fullName evidence="2">DUF6534 domain-containing protein</fullName>
    </recommendedName>
</protein>
<feature type="transmembrane region" description="Helical" evidence="1">
    <location>
        <begin position="155"/>
        <end position="178"/>
    </location>
</feature>
<accession>A0A2G8SRY1</accession>
<dbReference type="Pfam" id="PF20152">
    <property type="entry name" value="DUF6534"/>
    <property type="match status" value="1"/>
</dbReference>